<keyword evidence="4" id="KW-0963">Cytoplasm</keyword>
<dbReference type="GO" id="GO:0005737">
    <property type="term" value="C:cytoplasm"/>
    <property type="evidence" value="ECO:0007669"/>
    <property type="project" value="UniProtKB-SubCell"/>
</dbReference>
<comment type="subcellular location">
    <subcellularLocation>
        <location evidence="2">Cytoplasm</location>
    </subcellularLocation>
</comment>
<evidence type="ECO:0000256" key="7">
    <source>
        <dbReference type="ARBA" id="ARBA00023002"/>
    </source>
</evidence>
<evidence type="ECO:0000259" key="12">
    <source>
        <dbReference type="Pfam" id="PF07992"/>
    </source>
</evidence>
<dbReference type="PROSITE" id="PS00076">
    <property type="entry name" value="PYRIDINE_REDOX_1"/>
    <property type="match status" value="1"/>
</dbReference>
<evidence type="ECO:0000256" key="3">
    <source>
        <dbReference type="ARBA" id="ARBA00007532"/>
    </source>
</evidence>
<gene>
    <name evidence="13" type="ORF">METZ01_LOCUS47565</name>
</gene>
<dbReference type="InterPro" id="IPR036188">
    <property type="entry name" value="FAD/NAD-bd_sf"/>
</dbReference>
<evidence type="ECO:0000256" key="9">
    <source>
        <dbReference type="ARBA" id="ARBA00023157"/>
    </source>
</evidence>
<evidence type="ECO:0000256" key="5">
    <source>
        <dbReference type="ARBA" id="ARBA00022630"/>
    </source>
</evidence>
<feature type="domain" description="FAD/NAD(P)-binding" evidence="12">
    <location>
        <begin position="6"/>
        <end position="329"/>
    </location>
</feature>
<dbReference type="PIRSF" id="PIRSF000350">
    <property type="entry name" value="Mercury_reductase_MerA"/>
    <property type="match status" value="1"/>
</dbReference>
<dbReference type="InterPro" id="IPR006258">
    <property type="entry name" value="Lipoamide_DH"/>
</dbReference>
<dbReference type="Gene3D" id="3.30.390.30">
    <property type="match status" value="1"/>
</dbReference>
<dbReference type="InterPro" id="IPR050151">
    <property type="entry name" value="Class-I_Pyr_Nuc-Dis_Oxidored"/>
</dbReference>
<evidence type="ECO:0000259" key="11">
    <source>
        <dbReference type="Pfam" id="PF02852"/>
    </source>
</evidence>
<name>A0A381RU88_9ZZZZ</name>
<reference evidence="13" key="1">
    <citation type="submission" date="2018-05" db="EMBL/GenBank/DDBJ databases">
        <authorList>
            <person name="Lanie J.A."/>
            <person name="Ng W.-L."/>
            <person name="Kazmierczak K.M."/>
            <person name="Andrzejewski T.M."/>
            <person name="Davidsen T.M."/>
            <person name="Wayne K.J."/>
            <person name="Tettelin H."/>
            <person name="Glass J.I."/>
            <person name="Rusch D."/>
            <person name="Podicherti R."/>
            <person name="Tsui H.-C.T."/>
            <person name="Winkler M.E."/>
        </authorList>
    </citation>
    <scope>NUCLEOTIDE SEQUENCE</scope>
</reference>
<evidence type="ECO:0000256" key="8">
    <source>
        <dbReference type="ARBA" id="ARBA00023027"/>
    </source>
</evidence>
<evidence type="ECO:0000256" key="4">
    <source>
        <dbReference type="ARBA" id="ARBA00022490"/>
    </source>
</evidence>
<keyword evidence="7" id="KW-0560">Oxidoreductase</keyword>
<keyword evidence="9" id="KW-1015">Disulfide bond</keyword>
<accession>A0A381RU88</accession>
<dbReference type="AlphaFoldDB" id="A0A381RU88"/>
<comment type="cofactor">
    <cofactor evidence="1">
        <name>FAD</name>
        <dbReference type="ChEBI" id="CHEBI:57692"/>
    </cofactor>
</comment>
<keyword evidence="10" id="KW-0676">Redox-active center</keyword>
<evidence type="ECO:0000313" key="13">
    <source>
        <dbReference type="EMBL" id="SUZ94711.1"/>
    </source>
</evidence>
<dbReference type="PRINTS" id="PR00368">
    <property type="entry name" value="FADPNR"/>
</dbReference>
<keyword evidence="8" id="KW-0520">NAD</keyword>
<evidence type="ECO:0000256" key="10">
    <source>
        <dbReference type="ARBA" id="ARBA00023284"/>
    </source>
</evidence>
<dbReference type="Gene3D" id="3.50.50.60">
    <property type="entry name" value="FAD/NAD(P)-binding domain"/>
    <property type="match status" value="2"/>
</dbReference>
<feature type="domain" description="Pyridine nucleotide-disulphide oxidoreductase dimerisation" evidence="11">
    <location>
        <begin position="350"/>
        <end position="458"/>
    </location>
</feature>
<dbReference type="InterPro" id="IPR016156">
    <property type="entry name" value="FAD/NAD-linked_Rdtase_dimer_sf"/>
</dbReference>
<dbReference type="Pfam" id="PF02852">
    <property type="entry name" value="Pyr_redox_dim"/>
    <property type="match status" value="1"/>
</dbReference>
<dbReference type="SUPFAM" id="SSF55424">
    <property type="entry name" value="FAD/NAD-linked reductases, dimerisation (C-terminal) domain"/>
    <property type="match status" value="1"/>
</dbReference>
<dbReference type="GO" id="GO:0006103">
    <property type="term" value="P:2-oxoglutarate metabolic process"/>
    <property type="evidence" value="ECO:0007669"/>
    <property type="project" value="TreeGrafter"/>
</dbReference>
<evidence type="ECO:0000256" key="1">
    <source>
        <dbReference type="ARBA" id="ARBA00001974"/>
    </source>
</evidence>
<dbReference type="InterPro" id="IPR001100">
    <property type="entry name" value="Pyr_nuc-diS_OxRdtase"/>
</dbReference>
<proteinExistence type="inferred from homology"/>
<dbReference type="SUPFAM" id="SSF51905">
    <property type="entry name" value="FAD/NAD(P)-binding domain"/>
    <property type="match status" value="1"/>
</dbReference>
<dbReference type="Pfam" id="PF07992">
    <property type="entry name" value="Pyr_redox_2"/>
    <property type="match status" value="1"/>
</dbReference>
<dbReference type="InterPro" id="IPR012999">
    <property type="entry name" value="Pyr_OxRdtase_I_AS"/>
</dbReference>
<evidence type="ECO:0008006" key="14">
    <source>
        <dbReference type="Google" id="ProtNLM"/>
    </source>
</evidence>
<dbReference type="FunFam" id="3.30.390.30:FF:000001">
    <property type="entry name" value="Dihydrolipoyl dehydrogenase"/>
    <property type="match status" value="1"/>
</dbReference>
<sequence>MSETSFDIVVIGAGPGGYHAAIRGAQLGLSVAVVEKDDGTGIGGLGGVCLNWGCIPSKSLLKNAEIVNHVAHAQDWGIEIGEWSASMDKAVDRSRKVSKSLTSGIGFLFKKNKITLVAGKGTLKSSTQIDIEGGETLTAKNIVIATGARARSLPSLQIDGTDIITSRHALELRDKPEAVAIIGASAIGCEFAYYFNSYGVNVMMFEMLQHLVPREDEEVSIELERQFGQQGIEFATSADVSGVEKRDGRLAVQYEVSGKKQEFICDKVLLGVGVQPNTDQIGLENVGINKNEAGYIEVDGNMRTNVSGVYAVGDVNGKLQLAHVAFDQGVVAAETIAGHETTPIDNYTNMPRCTYCQPQIASIGLTEAQAKEQGINVKIGKVPFQVAGKSVAIGEPYGFAKVITDDDSGEVIGAHIIGPEATELIAEIGMLQLLEGTNLELHKMTHAHPTLSEAVKEAGAAVSNEAIHF</sequence>
<comment type="similarity">
    <text evidence="3">Belongs to the class-I pyridine nucleotide-disulfide oxidoreductase family.</text>
</comment>
<organism evidence="13">
    <name type="scientific">marine metagenome</name>
    <dbReference type="NCBI Taxonomy" id="408172"/>
    <lineage>
        <taxon>unclassified sequences</taxon>
        <taxon>metagenomes</taxon>
        <taxon>ecological metagenomes</taxon>
    </lineage>
</organism>
<dbReference type="GO" id="GO:0004148">
    <property type="term" value="F:dihydrolipoyl dehydrogenase (NADH) activity"/>
    <property type="evidence" value="ECO:0007669"/>
    <property type="project" value="InterPro"/>
</dbReference>
<keyword evidence="5" id="KW-0285">Flavoprotein</keyword>
<dbReference type="EMBL" id="UINC01002259">
    <property type="protein sequence ID" value="SUZ94711.1"/>
    <property type="molecule type" value="Genomic_DNA"/>
</dbReference>
<dbReference type="PANTHER" id="PTHR22912">
    <property type="entry name" value="DISULFIDE OXIDOREDUCTASE"/>
    <property type="match status" value="1"/>
</dbReference>
<dbReference type="InterPro" id="IPR023753">
    <property type="entry name" value="FAD/NAD-binding_dom"/>
</dbReference>
<dbReference type="GO" id="GO:0050660">
    <property type="term" value="F:flavin adenine dinucleotide binding"/>
    <property type="evidence" value="ECO:0007669"/>
    <property type="project" value="InterPro"/>
</dbReference>
<keyword evidence="6" id="KW-0274">FAD</keyword>
<dbReference type="NCBIfam" id="TIGR01350">
    <property type="entry name" value="lipoamide_DH"/>
    <property type="match status" value="1"/>
</dbReference>
<dbReference type="PANTHER" id="PTHR22912:SF217">
    <property type="entry name" value="DIHYDROLIPOYL DEHYDROGENASE"/>
    <property type="match status" value="1"/>
</dbReference>
<dbReference type="InterPro" id="IPR004099">
    <property type="entry name" value="Pyr_nucl-diS_OxRdtase_dimer"/>
</dbReference>
<evidence type="ECO:0000256" key="6">
    <source>
        <dbReference type="ARBA" id="ARBA00022827"/>
    </source>
</evidence>
<evidence type="ECO:0000256" key="2">
    <source>
        <dbReference type="ARBA" id="ARBA00004496"/>
    </source>
</evidence>
<dbReference type="PRINTS" id="PR00411">
    <property type="entry name" value="PNDRDTASEI"/>
</dbReference>
<protein>
    <recommendedName>
        <fullName evidence="14">Dihydrolipoyl dehydrogenase</fullName>
    </recommendedName>
</protein>